<keyword evidence="2" id="KW-1185">Reference proteome</keyword>
<proteinExistence type="predicted"/>
<sequence length="90" mass="9945">MSADMQGSADALQHITALWHFNPSLVFWPFCKPLVAVSGEELPICECVRLPLSLDDSPHPPPSFQVVGINLVDLLTGGEKKFPDLFYCVF</sequence>
<comment type="caution">
    <text evidence="1">The sequence shown here is derived from an EMBL/GenBank/DDBJ whole genome shotgun (WGS) entry which is preliminary data.</text>
</comment>
<dbReference type="AlphaFoldDB" id="A0A4Y2HJA8"/>
<evidence type="ECO:0000313" key="1">
    <source>
        <dbReference type="EMBL" id="GBM65397.1"/>
    </source>
</evidence>
<dbReference type="Proteomes" id="UP000499080">
    <property type="component" value="Unassembled WGS sequence"/>
</dbReference>
<name>A0A4Y2HJA8_ARAVE</name>
<dbReference type="EMBL" id="BGPR01001977">
    <property type="protein sequence ID" value="GBM65397.1"/>
    <property type="molecule type" value="Genomic_DNA"/>
</dbReference>
<accession>A0A4Y2HJA8</accession>
<reference evidence="1 2" key="1">
    <citation type="journal article" date="2019" name="Sci. Rep.">
        <title>Orb-weaving spider Araneus ventricosus genome elucidates the spidroin gene catalogue.</title>
        <authorList>
            <person name="Kono N."/>
            <person name="Nakamura H."/>
            <person name="Ohtoshi R."/>
            <person name="Moran D.A.P."/>
            <person name="Shinohara A."/>
            <person name="Yoshida Y."/>
            <person name="Fujiwara M."/>
            <person name="Mori M."/>
            <person name="Tomita M."/>
            <person name="Arakawa K."/>
        </authorList>
    </citation>
    <scope>NUCLEOTIDE SEQUENCE [LARGE SCALE GENOMIC DNA]</scope>
</reference>
<gene>
    <name evidence="1" type="ORF">AVEN_232324_1</name>
</gene>
<organism evidence="1 2">
    <name type="scientific">Araneus ventricosus</name>
    <name type="common">Orbweaver spider</name>
    <name type="synonym">Epeira ventricosa</name>
    <dbReference type="NCBI Taxonomy" id="182803"/>
    <lineage>
        <taxon>Eukaryota</taxon>
        <taxon>Metazoa</taxon>
        <taxon>Ecdysozoa</taxon>
        <taxon>Arthropoda</taxon>
        <taxon>Chelicerata</taxon>
        <taxon>Arachnida</taxon>
        <taxon>Araneae</taxon>
        <taxon>Araneomorphae</taxon>
        <taxon>Entelegynae</taxon>
        <taxon>Araneoidea</taxon>
        <taxon>Araneidae</taxon>
        <taxon>Araneus</taxon>
    </lineage>
</organism>
<evidence type="ECO:0000313" key="2">
    <source>
        <dbReference type="Proteomes" id="UP000499080"/>
    </source>
</evidence>
<protein>
    <submittedName>
        <fullName evidence="1">Uncharacterized protein</fullName>
    </submittedName>
</protein>